<evidence type="ECO:0000256" key="1">
    <source>
        <dbReference type="SAM" id="SignalP"/>
    </source>
</evidence>
<protein>
    <submittedName>
        <fullName evidence="2">Uncharacterized protein</fullName>
    </submittedName>
</protein>
<comment type="caution">
    <text evidence="2">The sequence shown here is derived from an EMBL/GenBank/DDBJ whole genome shotgun (WGS) entry which is preliminary data.</text>
</comment>
<feature type="signal peptide" evidence="1">
    <location>
        <begin position="1"/>
        <end position="23"/>
    </location>
</feature>
<keyword evidence="3" id="KW-1185">Reference proteome</keyword>
<evidence type="ECO:0000313" key="2">
    <source>
        <dbReference type="EMBL" id="MEJ8823182.1"/>
    </source>
</evidence>
<reference evidence="2 3" key="1">
    <citation type="submission" date="2024-03" db="EMBL/GenBank/DDBJ databases">
        <title>Novel species of the genus Variovorax.</title>
        <authorList>
            <person name="Liu Q."/>
            <person name="Xin Y.-H."/>
        </authorList>
    </citation>
    <scope>NUCLEOTIDE SEQUENCE [LARGE SCALE GENOMIC DNA]</scope>
    <source>
        <strain evidence="2 3">KACC 18501</strain>
    </source>
</reference>
<gene>
    <name evidence="2" type="ORF">WKW80_14235</name>
</gene>
<name>A0ABU8VZC9_9BURK</name>
<accession>A0ABU8VZC9</accession>
<feature type="chain" id="PRO_5047456941" evidence="1">
    <location>
        <begin position="24"/>
        <end position="120"/>
    </location>
</feature>
<dbReference type="RefSeq" id="WP_340364225.1">
    <property type="nucleotide sequence ID" value="NZ_JBBKZV010000007.1"/>
</dbReference>
<sequence>MKKLLTLVILAAAAAAVPVASLANNGGRGGGHGGGHGFAGGMHAGVGPHFNHGFFPVVRPFPFRRGVVVVGGAFPLAYGYYNYAPVGYPAAQPVYLYCQNPPGYYPQIQYCPTGWTQVVQ</sequence>
<evidence type="ECO:0000313" key="3">
    <source>
        <dbReference type="Proteomes" id="UP001363010"/>
    </source>
</evidence>
<dbReference type="EMBL" id="JBBKZV010000007">
    <property type="protein sequence ID" value="MEJ8823182.1"/>
    <property type="molecule type" value="Genomic_DNA"/>
</dbReference>
<dbReference type="Proteomes" id="UP001363010">
    <property type="component" value="Unassembled WGS sequence"/>
</dbReference>
<keyword evidence="1" id="KW-0732">Signal</keyword>
<organism evidence="2 3">
    <name type="scientific">Variovorax humicola</name>
    <dbReference type="NCBI Taxonomy" id="1769758"/>
    <lineage>
        <taxon>Bacteria</taxon>
        <taxon>Pseudomonadati</taxon>
        <taxon>Pseudomonadota</taxon>
        <taxon>Betaproteobacteria</taxon>
        <taxon>Burkholderiales</taxon>
        <taxon>Comamonadaceae</taxon>
        <taxon>Variovorax</taxon>
    </lineage>
</organism>
<proteinExistence type="predicted"/>